<organism evidence="4 5">
    <name type="scientific">Dyadobacter flavalbus</name>
    <dbReference type="NCBI Taxonomy" id="2579942"/>
    <lineage>
        <taxon>Bacteria</taxon>
        <taxon>Pseudomonadati</taxon>
        <taxon>Bacteroidota</taxon>
        <taxon>Cytophagia</taxon>
        <taxon>Cytophagales</taxon>
        <taxon>Spirosomataceae</taxon>
        <taxon>Dyadobacter</taxon>
    </lineage>
</organism>
<dbReference type="CDD" id="cd04301">
    <property type="entry name" value="NAT_SF"/>
    <property type="match status" value="1"/>
</dbReference>
<dbReference type="Pfam" id="PF00583">
    <property type="entry name" value="Acetyltransf_1"/>
    <property type="match status" value="1"/>
</dbReference>
<reference evidence="4 5" key="1">
    <citation type="submission" date="2019-05" db="EMBL/GenBank/DDBJ databases">
        <authorList>
            <person name="Qu J.-H."/>
        </authorList>
    </citation>
    <scope>NUCLEOTIDE SEQUENCE [LARGE SCALE GENOMIC DNA]</scope>
    <source>
        <strain evidence="4 5">NS28</strain>
    </source>
</reference>
<dbReference type="InterPro" id="IPR016181">
    <property type="entry name" value="Acyl_CoA_acyltransferase"/>
</dbReference>
<gene>
    <name evidence="4" type="ORF">FEM33_07050</name>
</gene>
<dbReference type="SUPFAM" id="SSF55729">
    <property type="entry name" value="Acyl-CoA N-acyltransferases (Nat)"/>
    <property type="match status" value="1"/>
</dbReference>
<evidence type="ECO:0000256" key="1">
    <source>
        <dbReference type="ARBA" id="ARBA00022679"/>
    </source>
</evidence>
<dbReference type="Gene3D" id="3.40.630.30">
    <property type="match status" value="1"/>
</dbReference>
<name>A0A5M8QVM9_9BACT</name>
<dbReference type="EMBL" id="VBSN01000027">
    <property type="protein sequence ID" value="KAA6440355.1"/>
    <property type="molecule type" value="Genomic_DNA"/>
</dbReference>
<comment type="caution">
    <text evidence="4">The sequence shown here is derived from an EMBL/GenBank/DDBJ whole genome shotgun (WGS) entry which is preliminary data.</text>
</comment>
<dbReference type="AlphaFoldDB" id="A0A5M8QVM9"/>
<protein>
    <submittedName>
        <fullName evidence="4">GNAT family N-acetyltransferase</fullName>
    </submittedName>
</protein>
<keyword evidence="2" id="KW-0012">Acyltransferase</keyword>
<dbReference type="GO" id="GO:0016747">
    <property type="term" value="F:acyltransferase activity, transferring groups other than amino-acyl groups"/>
    <property type="evidence" value="ECO:0007669"/>
    <property type="project" value="InterPro"/>
</dbReference>
<evidence type="ECO:0000313" key="5">
    <source>
        <dbReference type="Proteomes" id="UP000323994"/>
    </source>
</evidence>
<dbReference type="InterPro" id="IPR000182">
    <property type="entry name" value="GNAT_dom"/>
</dbReference>
<dbReference type="PROSITE" id="PS51186">
    <property type="entry name" value="GNAT"/>
    <property type="match status" value="1"/>
</dbReference>
<sequence length="144" mass="16568">MKDPIFTILEYTPQHTQELRQVYMQARRFAFPWIGPDTFQLHDFDAVTEDETLLVAVSQNIPVGFIAWWPPDNFIHSLFVNPSFTGKGIGKSLLNACLDKMARPATLKCLQKNERALNFYRSQGWIITGNGESEDGFYFLLSFE</sequence>
<dbReference type="OrthoDB" id="9788755at2"/>
<feature type="domain" description="N-acetyltransferase" evidence="3">
    <location>
        <begin position="6"/>
        <end position="144"/>
    </location>
</feature>
<accession>A0A5M8QVM9</accession>
<dbReference type="PANTHER" id="PTHR43800">
    <property type="entry name" value="PEPTIDYL-LYSINE N-ACETYLTRANSFERASE YJAB"/>
    <property type="match status" value="1"/>
</dbReference>
<dbReference type="RefSeq" id="WP_139011368.1">
    <property type="nucleotide sequence ID" value="NZ_VBSN01000027.1"/>
</dbReference>
<evidence type="ECO:0000259" key="3">
    <source>
        <dbReference type="PROSITE" id="PS51186"/>
    </source>
</evidence>
<evidence type="ECO:0000313" key="4">
    <source>
        <dbReference type="EMBL" id="KAA6440355.1"/>
    </source>
</evidence>
<dbReference type="Proteomes" id="UP000323994">
    <property type="component" value="Unassembled WGS sequence"/>
</dbReference>
<keyword evidence="5" id="KW-1185">Reference proteome</keyword>
<dbReference type="PANTHER" id="PTHR43800:SF1">
    <property type="entry name" value="PEPTIDYL-LYSINE N-ACETYLTRANSFERASE YJAB"/>
    <property type="match status" value="1"/>
</dbReference>
<evidence type="ECO:0000256" key="2">
    <source>
        <dbReference type="ARBA" id="ARBA00023315"/>
    </source>
</evidence>
<keyword evidence="1 4" id="KW-0808">Transferase</keyword>
<proteinExistence type="predicted"/>